<keyword evidence="4 7" id="KW-0812">Transmembrane</keyword>
<dbReference type="PANTHER" id="PTHR43744">
    <property type="entry name" value="ABC TRANSPORTER PERMEASE PROTEIN MG189-RELATED-RELATED"/>
    <property type="match status" value="1"/>
</dbReference>
<dbReference type="GO" id="GO:0005886">
    <property type="term" value="C:plasma membrane"/>
    <property type="evidence" value="ECO:0007669"/>
    <property type="project" value="UniProtKB-SubCell"/>
</dbReference>
<dbReference type="Pfam" id="PF00528">
    <property type="entry name" value="BPD_transp_1"/>
    <property type="match status" value="1"/>
</dbReference>
<evidence type="ECO:0000256" key="1">
    <source>
        <dbReference type="ARBA" id="ARBA00004651"/>
    </source>
</evidence>
<feature type="transmembrane region" description="Helical" evidence="7">
    <location>
        <begin position="137"/>
        <end position="159"/>
    </location>
</feature>
<keyword evidence="6 7" id="KW-0472">Membrane</keyword>
<evidence type="ECO:0000313" key="9">
    <source>
        <dbReference type="EMBL" id="GEK21419.1"/>
    </source>
</evidence>
<dbReference type="InterPro" id="IPR000515">
    <property type="entry name" value="MetI-like"/>
</dbReference>
<feature type="transmembrane region" description="Helical" evidence="7">
    <location>
        <begin position="104"/>
        <end position="125"/>
    </location>
</feature>
<evidence type="ECO:0000313" key="10">
    <source>
        <dbReference type="Proteomes" id="UP000321118"/>
    </source>
</evidence>
<keyword evidence="2 7" id="KW-0813">Transport</keyword>
<feature type="transmembrane region" description="Helical" evidence="7">
    <location>
        <begin position="238"/>
        <end position="258"/>
    </location>
</feature>
<feature type="transmembrane region" description="Helical" evidence="7">
    <location>
        <begin position="73"/>
        <end position="92"/>
    </location>
</feature>
<gene>
    <name evidence="9" type="ORF">CXY01_19390</name>
</gene>
<dbReference type="OrthoDB" id="3521657at2"/>
<dbReference type="AlphaFoldDB" id="A0A510V3G6"/>
<protein>
    <submittedName>
        <fullName evidence="9">ABC transporter permease</fullName>
    </submittedName>
</protein>
<sequence length="274" mass="30422">MTVPVWRRAALSVAMLLLACLIAVPLYYVVVNTFKTQGEMVASPLSLPTSPVLDNYREVLSDPRMYRSFANTLYVTVISVVLQLLVGALAAYAMVVRTSRLNRILANLLLIGFVVPGQSTLIPLYRTLVGFELVDNLNGLVVMYLGGAIFCYFLVQGYMRTLPFEVIEAARIDGAHDGQIFWHVVLPLIKPILVTVGIFQSMWVWNDFLLPTVFISSPDKRTVVLQVYNAVTEFTTNWPMFMTVSVIALVPMIVFFVLTQKHIASGLLAGSVKG</sequence>
<dbReference type="Proteomes" id="UP000321118">
    <property type="component" value="Unassembled WGS sequence"/>
</dbReference>
<evidence type="ECO:0000256" key="3">
    <source>
        <dbReference type="ARBA" id="ARBA00022475"/>
    </source>
</evidence>
<comment type="similarity">
    <text evidence="7">Belongs to the binding-protein-dependent transport system permease family.</text>
</comment>
<dbReference type="Gene3D" id="1.10.3720.10">
    <property type="entry name" value="MetI-like"/>
    <property type="match status" value="1"/>
</dbReference>
<feature type="domain" description="ABC transmembrane type-1" evidence="8">
    <location>
        <begin position="69"/>
        <end position="259"/>
    </location>
</feature>
<evidence type="ECO:0000259" key="8">
    <source>
        <dbReference type="PROSITE" id="PS50928"/>
    </source>
</evidence>
<accession>A0A510V3G6</accession>
<dbReference type="PANTHER" id="PTHR43744:SF12">
    <property type="entry name" value="ABC TRANSPORTER PERMEASE PROTEIN MG189-RELATED"/>
    <property type="match status" value="1"/>
</dbReference>
<proteinExistence type="inferred from homology"/>
<evidence type="ECO:0000256" key="5">
    <source>
        <dbReference type="ARBA" id="ARBA00022989"/>
    </source>
</evidence>
<keyword evidence="3" id="KW-1003">Cell membrane</keyword>
<organism evidence="9 10">
    <name type="scientific">Cellulomonas xylanilytica</name>
    <dbReference type="NCBI Taxonomy" id="233583"/>
    <lineage>
        <taxon>Bacteria</taxon>
        <taxon>Bacillati</taxon>
        <taxon>Actinomycetota</taxon>
        <taxon>Actinomycetes</taxon>
        <taxon>Micrococcales</taxon>
        <taxon>Cellulomonadaceae</taxon>
        <taxon>Cellulomonas</taxon>
    </lineage>
</organism>
<evidence type="ECO:0000256" key="2">
    <source>
        <dbReference type="ARBA" id="ARBA00022448"/>
    </source>
</evidence>
<evidence type="ECO:0000256" key="7">
    <source>
        <dbReference type="RuleBase" id="RU363032"/>
    </source>
</evidence>
<name>A0A510V3G6_9CELL</name>
<dbReference type="CDD" id="cd06261">
    <property type="entry name" value="TM_PBP2"/>
    <property type="match status" value="1"/>
</dbReference>
<feature type="transmembrane region" description="Helical" evidence="7">
    <location>
        <begin position="180"/>
        <end position="205"/>
    </location>
</feature>
<dbReference type="GO" id="GO:0055085">
    <property type="term" value="P:transmembrane transport"/>
    <property type="evidence" value="ECO:0007669"/>
    <property type="project" value="InterPro"/>
</dbReference>
<dbReference type="PROSITE" id="PS50928">
    <property type="entry name" value="ABC_TM1"/>
    <property type="match status" value="1"/>
</dbReference>
<dbReference type="RefSeq" id="WP_146927220.1">
    <property type="nucleotide sequence ID" value="NZ_BJUB01000005.1"/>
</dbReference>
<evidence type="ECO:0000256" key="4">
    <source>
        <dbReference type="ARBA" id="ARBA00022692"/>
    </source>
</evidence>
<keyword evidence="5 7" id="KW-1133">Transmembrane helix</keyword>
<comment type="caution">
    <text evidence="9">The sequence shown here is derived from an EMBL/GenBank/DDBJ whole genome shotgun (WGS) entry which is preliminary data.</text>
</comment>
<dbReference type="InterPro" id="IPR035906">
    <property type="entry name" value="MetI-like_sf"/>
</dbReference>
<keyword evidence="10" id="KW-1185">Reference proteome</keyword>
<evidence type="ECO:0000256" key="6">
    <source>
        <dbReference type="ARBA" id="ARBA00023136"/>
    </source>
</evidence>
<dbReference type="PROSITE" id="PS51257">
    <property type="entry name" value="PROKAR_LIPOPROTEIN"/>
    <property type="match status" value="1"/>
</dbReference>
<dbReference type="EMBL" id="BJUB01000005">
    <property type="protein sequence ID" value="GEK21419.1"/>
    <property type="molecule type" value="Genomic_DNA"/>
</dbReference>
<reference evidence="9 10" key="1">
    <citation type="submission" date="2019-07" db="EMBL/GenBank/DDBJ databases">
        <title>Whole genome shotgun sequence of Cellulomonas xylanilytica NBRC 101102.</title>
        <authorList>
            <person name="Hosoyama A."/>
            <person name="Uohara A."/>
            <person name="Ohji S."/>
            <person name="Ichikawa N."/>
        </authorList>
    </citation>
    <scope>NUCLEOTIDE SEQUENCE [LARGE SCALE GENOMIC DNA]</scope>
    <source>
        <strain evidence="9 10">NBRC 101102</strain>
    </source>
</reference>
<dbReference type="SUPFAM" id="SSF161098">
    <property type="entry name" value="MetI-like"/>
    <property type="match status" value="1"/>
</dbReference>
<comment type="subcellular location">
    <subcellularLocation>
        <location evidence="1 7">Cell membrane</location>
        <topology evidence="1 7">Multi-pass membrane protein</topology>
    </subcellularLocation>
</comment>
<feature type="transmembrane region" description="Helical" evidence="7">
    <location>
        <begin position="9"/>
        <end position="30"/>
    </location>
</feature>